<dbReference type="EMBL" id="WXEX01000001">
    <property type="protein sequence ID" value="MZP41527.1"/>
    <property type="molecule type" value="Genomic_DNA"/>
</dbReference>
<evidence type="ECO:0000313" key="6">
    <source>
        <dbReference type="EMBL" id="MZP41527.1"/>
    </source>
</evidence>
<dbReference type="Pfam" id="PF04140">
    <property type="entry name" value="ICMT"/>
    <property type="match status" value="1"/>
</dbReference>
<evidence type="ECO:0000256" key="3">
    <source>
        <dbReference type="ARBA" id="ARBA00022989"/>
    </source>
</evidence>
<dbReference type="GO" id="GO:0032259">
    <property type="term" value="P:methylation"/>
    <property type="evidence" value="ECO:0007669"/>
    <property type="project" value="UniProtKB-KW"/>
</dbReference>
<keyword evidence="2 5" id="KW-0812">Transmembrane</keyword>
<reference evidence="6 7" key="1">
    <citation type="submission" date="2020-01" db="EMBL/GenBank/DDBJ databases">
        <title>Whole genome sequence of Heliobacterium gestii DSM 11169.</title>
        <authorList>
            <person name="Kyndt J.A."/>
            <person name="Meyer T.E."/>
        </authorList>
    </citation>
    <scope>NUCLEOTIDE SEQUENCE [LARGE SCALE GENOMIC DNA]</scope>
    <source>
        <strain evidence="6 7">DSM 11169</strain>
    </source>
</reference>
<dbReference type="Proteomes" id="UP000471031">
    <property type="component" value="Unassembled WGS sequence"/>
</dbReference>
<dbReference type="GO" id="GO:0016020">
    <property type="term" value="C:membrane"/>
    <property type="evidence" value="ECO:0007669"/>
    <property type="project" value="UniProtKB-SubCell"/>
</dbReference>
<proteinExistence type="predicted"/>
<evidence type="ECO:0000256" key="1">
    <source>
        <dbReference type="ARBA" id="ARBA00004141"/>
    </source>
</evidence>
<dbReference type="GO" id="GO:0004671">
    <property type="term" value="F:protein C-terminal S-isoprenylcysteine carboxyl O-methyltransferase activity"/>
    <property type="evidence" value="ECO:0007669"/>
    <property type="project" value="InterPro"/>
</dbReference>
<protein>
    <submittedName>
        <fullName evidence="6">Isoprenylcysteine carboxyl methyltransferase</fullName>
    </submittedName>
</protein>
<accession>A0A845L4N1</accession>
<keyword evidence="6" id="KW-0808">Transferase</keyword>
<evidence type="ECO:0000313" key="7">
    <source>
        <dbReference type="Proteomes" id="UP000471031"/>
    </source>
</evidence>
<dbReference type="PANTHER" id="PTHR43847:SF1">
    <property type="entry name" value="BLL3993 PROTEIN"/>
    <property type="match status" value="1"/>
</dbReference>
<organism evidence="6 7">
    <name type="scientific">Heliomicrobium gestii</name>
    <name type="common">Heliobacterium gestii</name>
    <dbReference type="NCBI Taxonomy" id="2699"/>
    <lineage>
        <taxon>Bacteria</taxon>
        <taxon>Bacillati</taxon>
        <taxon>Bacillota</taxon>
        <taxon>Clostridia</taxon>
        <taxon>Eubacteriales</taxon>
        <taxon>Heliobacteriaceae</taxon>
        <taxon>Heliomicrobium</taxon>
    </lineage>
</organism>
<keyword evidence="3 5" id="KW-1133">Transmembrane helix</keyword>
<evidence type="ECO:0000256" key="2">
    <source>
        <dbReference type="ARBA" id="ARBA00022692"/>
    </source>
</evidence>
<feature type="transmembrane region" description="Helical" evidence="5">
    <location>
        <begin position="46"/>
        <end position="65"/>
    </location>
</feature>
<sequence length="182" mass="20588">MGVLIFFAFLSFVLTQRVVELAIARRNARQMTAMGAVEAGQDHYKYLVALHICFFASLMAEVFWLERKPPQWWMAPAAAFILAQGLRYWCMTSLGPFWNTRIIVLPGAKAVRRGPYRFLRHPNYLAVVAELLCIPLLFGAWVTAAILSVANLYLLSVRIRVEEAALDEAHSSSSTLTRSKRL</sequence>
<name>A0A845L4N1_HELGE</name>
<comment type="caution">
    <text evidence="6">The sequence shown here is derived from an EMBL/GenBank/DDBJ whole genome shotgun (WGS) entry which is preliminary data.</text>
</comment>
<evidence type="ECO:0000256" key="5">
    <source>
        <dbReference type="SAM" id="Phobius"/>
    </source>
</evidence>
<keyword evidence="4 5" id="KW-0472">Membrane</keyword>
<dbReference type="OrthoDB" id="272002at2"/>
<feature type="transmembrane region" description="Helical" evidence="5">
    <location>
        <begin position="124"/>
        <end position="150"/>
    </location>
</feature>
<dbReference type="PANTHER" id="PTHR43847">
    <property type="entry name" value="BLL3993 PROTEIN"/>
    <property type="match status" value="1"/>
</dbReference>
<dbReference type="Gene3D" id="1.20.120.1630">
    <property type="match status" value="1"/>
</dbReference>
<comment type="subcellular location">
    <subcellularLocation>
        <location evidence="1">Membrane</location>
        <topology evidence="1">Multi-pass membrane protein</topology>
    </subcellularLocation>
</comment>
<dbReference type="InterPro" id="IPR007269">
    <property type="entry name" value="ICMT_MeTrfase"/>
</dbReference>
<keyword evidence="6" id="KW-0489">Methyltransferase</keyword>
<dbReference type="AlphaFoldDB" id="A0A845L4N1"/>
<gene>
    <name evidence="6" type="ORF">GTO89_00585</name>
</gene>
<dbReference type="InterPro" id="IPR052527">
    <property type="entry name" value="Metal_cation-efflux_comp"/>
</dbReference>
<evidence type="ECO:0000256" key="4">
    <source>
        <dbReference type="ARBA" id="ARBA00023136"/>
    </source>
</evidence>
<keyword evidence="7" id="KW-1185">Reference proteome</keyword>